<keyword evidence="2" id="KW-1185">Reference proteome</keyword>
<organism evidence="1 2">
    <name type="scientific">Pseudoxanthomonas gei</name>
    <dbReference type="NCBI Taxonomy" id="1383030"/>
    <lineage>
        <taxon>Bacteria</taxon>
        <taxon>Pseudomonadati</taxon>
        <taxon>Pseudomonadota</taxon>
        <taxon>Gammaproteobacteria</taxon>
        <taxon>Lysobacterales</taxon>
        <taxon>Lysobacteraceae</taxon>
        <taxon>Pseudoxanthomonas</taxon>
    </lineage>
</organism>
<protein>
    <recommendedName>
        <fullName evidence="3">Phage metallopeptidase domain-containing protein</fullName>
    </recommendedName>
</protein>
<name>A0ABX0AII2_9GAMM</name>
<accession>A0ABX0AII2</accession>
<proteinExistence type="predicted"/>
<evidence type="ECO:0000313" key="2">
    <source>
        <dbReference type="Proteomes" id="UP001429354"/>
    </source>
</evidence>
<evidence type="ECO:0008006" key="3">
    <source>
        <dbReference type="Google" id="ProtNLM"/>
    </source>
</evidence>
<reference evidence="1 2" key="1">
    <citation type="submission" date="2018-07" db="EMBL/GenBank/DDBJ databases">
        <title>Whole genome Sequencing of Pseudoxanthomonas gei KCTC 32298 (T).</title>
        <authorList>
            <person name="Kumar S."/>
            <person name="Bansal K."/>
            <person name="Kaur A."/>
            <person name="Patil P."/>
            <person name="Sharma S."/>
            <person name="Patil P.B."/>
        </authorList>
    </citation>
    <scope>NUCLEOTIDE SEQUENCE [LARGE SCALE GENOMIC DNA]</scope>
    <source>
        <strain evidence="1 2">KCTC 32298</strain>
    </source>
</reference>
<comment type="caution">
    <text evidence="1">The sequence shown here is derived from an EMBL/GenBank/DDBJ whole genome shotgun (WGS) entry which is preliminary data.</text>
</comment>
<evidence type="ECO:0000313" key="1">
    <source>
        <dbReference type="EMBL" id="NDK39069.1"/>
    </source>
</evidence>
<sequence length="234" mass="25491">MSFSGYMTKVVVKGNYLRYSISSLLAGPRAEMSCVPEQMQHNAIALVDCVGLSAGERALMAGQFTAASASYQGFSKGIGIARNRVVLVPSGVGYSEVASFVEKPEHLSMAVSVRYDRGSEALRRNAVRVYVHELLHLNRAAAGWKISRAREEYLASLMESCVEMEVFGDTRGYALEGDIAATGIEGLSRSQRRSADMFSAAYLDIRSFIGEAGSLSRGQGYFDGFCRMTFNSLE</sequence>
<gene>
    <name evidence="1" type="ORF">DT603_09475</name>
</gene>
<dbReference type="EMBL" id="QOVG01000005">
    <property type="protein sequence ID" value="NDK39069.1"/>
    <property type="molecule type" value="Genomic_DNA"/>
</dbReference>
<dbReference type="Proteomes" id="UP001429354">
    <property type="component" value="Unassembled WGS sequence"/>
</dbReference>